<sequence length="206" mass="23054">MNKWIAAGVYLLMIVFLYLYKDEILHWIQYGEAPLALVFAAALGFILVPVLPYKIIIGLFGFKYGPLMGAFISWSAASVASVIAFLLARYLLQQQGRAYLSKYKQLERLRAAIEKNPFLTILFARLIPVIPQAVVNVYPALTSIPVVTFAVASALGKIPAMLLFAFIGSQLFAGTDRLLLSIGVYALFLGIVYLVYRLWLKKRWQA</sequence>
<evidence type="ECO:0000256" key="2">
    <source>
        <dbReference type="ARBA" id="ARBA00022475"/>
    </source>
</evidence>
<dbReference type="InterPro" id="IPR015414">
    <property type="entry name" value="TMEM64"/>
</dbReference>
<dbReference type="PANTHER" id="PTHR12677">
    <property type="entry name" value="GOLGI APPARATUS MEMBRANE PROTEIN TVP38-RELATED"/>
    <property type="match status" value="1"/>
</dbReference>
<gene>
    <name evidence="8" type="ORF">CF651_03905</name>
</gene>
<keyword evidence="2 6" id="KW-1003">Cell membrane</keyword>
<feature type="transmembrane region" description="Helical" evidence="6">
    <location>
        <begin position="178"/>
        <end position="199"/>
    </location>
</feature>
<evidence type="ECO:0000256" key="3">
    <source>
        <dbReference type="ARBA" id="ARBA00022692"/>
    </source>
</evidence>
<dbReference type="GO" id="GO:0005886">
    <property type="term" value="C:plasma membrane"/>
    <property type="evidence" value="ECO:0007669"/>
    <property type="project" value="UniProtKB-SubCell"/>
</dbReference>
<comment type="subcellular location">
    <subcellularLocation>
        <location evidence="1 6">Cell membrane</location>
        <topology evidence="1 6">Multi-pass membrane protein</topology>
    </subcellularLocation>
</comment>
<evidence type="ECO:0000256" key="4">
    <source>
        <dbReference type="ARBA" id="ARBA00022989"/>
    </source>
</evidence>
<keyword evidence="3 6" id="KW-0812">Transmembrane</keyword>
<protein>
    <recommendedName>
        <fullName evidence="6">TVP38/TMEM64 family membrane protein</fullName>
    </recommendedName>
</protein>
<dbReference type="AlphaFoldDB" id="A0A229UVR7"/>
<name>A0A229UVR7_9BACL</name>
<dbReference type="Proteomes" id="UP000215509">
    <property type="component" value="Unassembled WGS sequence"/>
</dbReference>
<feature type="transmembrane region" description="Helical" evidence="6">
    <location>
        <begin position="144"/>
        <end position="166"/>
    </location>
</feature>
<keyword evidence="5 6" id="KW-0472">Membrane</keyword>
<feature type="transmembrane region" description="Helical" evidence="6">
    <location>
        <begin position="6"/>
        <end position="21"/>
    </location>
</feature>
<dbReference type="PANTHER" id="PTHR12677:SF59">
    <property type="entry name" value="GOLGI APPARATUS MEMBRANE PROTEIN TVP38-RELATED"/>
    <property type="match status" value="1"/>
</dbReference>
<reference evidence="8 9" key="1">
    <citation type="submission" date="2017-07" db="EMBL/GenBank/DDBJ databases">
        <title>Genome sequencing and assembly of Paenibacillus rigui.</title>
        <authorList>
            <person name="Mayilraj S."/>
        </authorList>
    </citation>
    <scope>NUCLEOTIDE SEQUENCE [LARGE SCALE GENOMIC DNA]</scope>
    <source>
        <strain evidence="8 9">JCM 16352</strain>
    </source>
</reference>
<feature type="transmembrane region" description="Helical" evidence="6">
    <location>
        <begin position="71"/>
        <end position="92"/>
    </location>
</feature>
<dbReference type="RefSeq" id="WP_094013552.1">
    <property type="nucleotide sequence ID" value="NZ_NMQW01000003.1"/>
</dbReference>
<keyword evidence="9" id="KW-1185">Reference proteome</keyword>
<proteinExistence type="inferred from homology"/>
<dbReference type="EMBL" id="NMQW01000003">
    <property type="protein sequence ID" value="OXM87626.1"/>
    <property type="molecule type" value="Genomic_DNA"/>
</dbReference>
<accession>A0A229UVR7</accession>
<comment type="similarity">
    <text evidence="6">Belongs to the TVP38/TMEM64 family.</text>
</comment>
<keyword evidence="4 6" id="KW-1133">Transmembrane helix</keyword>
<evidence type="ECO:0000259" key="7">
    <source>
        <dbReference type="Pfam" id="PF09335"/>
    </source>
</evidence>
<comment type="caution">
    <text evidence="8">The sequence shown here is derived from an EMBL/GenBank/DDBJ whole genome shotgun (WGS) entry which is preliminary data.</text>
</comment>
<evidence type="ECO:0000313" key="8">
    <source>
        <dbReference type="EMBL" id="OXM87626.1"/>
    </source>
</evidence>
<evidence type="ECO:0000313" key="9">
    <source>
        <dbReference type="Proteomes" id="UP000215509"/>
    </source>
</evidence>
<feature type="transmembrane region" description="Helical" evidence="6">
    <location>
        <begin position="33"/>
        <end position="51"/>
    </location>
</feature>
<feature type="domain" description="VTT" evidence="7">
    <location>
        <begin position="51"/>
        <end position="170"/>
    </location>
</feature>
<organism evidence="8 9">
    <name type="scientific">Paenibacillus rigui</name>
    <dbReference type="NCBI Taxonomy" id="554312"/>
    <lineage>
        <taxon>Bacteria</taxon>
        <taxon>Bacillati</taxon>
        <taxon>Bacillota</taxon>
        <taxon>Bacilli</taxon>
        <taxon>Bacillales</taxon>
        <taxon>Paenibacillaceae</taxon>
        <taxon>Paenibacillus</taxon>
    </lineage>
</organism>
<dbReference type="Pfam" id="PF09335">
    <property type="entry name" value="VTT_dom"/>
    <property type="match status" value="1"/>
</dbReference>
<evidence type="ECO:0000256" key="1">
    <source>
        <dbReference type="ARBA" id="ARBA00004651"/>
    </source>
</evidence>
<dbReference type="OrthoDB" id="2381682at2"/>
<evidence type="ECO:0000256" key="5">
    <source>
        <dbReference type="ARBA" id="ARBA00023136"/>
    </source>
</evidence>
<evidence type="ECO:0000256" key="6">
    <source>
        <dbReference type="RuleBase" id="RU366058"/>
    </source>
</evidence>
<dbReference type="InterPro" id="IPR032816">
    <property type="entry name" value="VTT_dom"/>
</dbReference>